<dbReference type="OrthoDB" id="6360815at2759"/>
<accession>A0A1W0X007</accession>
<proteinExistence type="predicted"/>
<evidence type="ECO:0000313" key="3">
    <source>
        <dbReference type="Proteomes" id="UP000192578"/>
    </source>
</evidence>
<name>A0A1W0X007_HYPEX</name>
<reference evidence="3" key="1">
    <citation type="submission" date="2017-01" db="EMBL/GenBank/DDBJ databases">
        <title>Comparative genomics of anhydrobiosis in the tardigrade Hypsibius dujardini.</title>
        <authorList>
            <person name="Yoshida Y."/>
            <person name="Koutsovoulos G."/>
            <person name="Laetsch D."/>
            <person name="Stevens L."/>
            <person name="Kumar S."/>
            <person name="Horikawa D."/>
            <person name="Ishino K."/>
            <person name="Komine S."/>
            <person name="Tomita M."/>
            <person name="Blaxter M."/>
            <person name="Arakawa K."/>
        </authorList>
    </citation>
    <scope>NUCLEOTIDE SEQUENCE [LARGE SCALE GENOMIC DNA]</scope>
    <source>
        <strain evidence="3">Z151</strain>
    </source>
</reference>
<organism evidence="2 3">
    <name type="scientific">Hypsibius exemplaris</name>
    <name type="common">Freshwater tardigrade</name>
    <dbReference type="NCBI Taxonomy" id="2072580"/>
    <lineage>
        <taxon>Eukaryota</taxon>
        <taxon>Metazoa</taxon>
        <taxon>Ecdysozoa</taxon>
        <taxon>Tardigrada</taxon>
        <taxon>Eutardigrada</taxon>
        <taxon>Parachela</taxon>
        <taxon>Hypsibioidea</taxon>
        <taxon>Hypsibiidae</taxon>
        <taxon>Hypsibius</taxon>
    </lineage>
</organism>
<sequence length="131" mass="14601">MNQLSVFLTFALFMVISTVAATAISDAPAKPDDKPSSTAGQTVRIAEHRYAGFKRPDPFADYGHFRFGKRAPQPSFADYGHLRFGKRAPSNRNQPSYADYGHLRFGRSASPTTVVDEAEIYQHDFDDINDV</sequence>
<evidence type="ECO:0000256" key="1">
    <source>
        <dbReference type="SAM" id="SignalP"/>
    </source>
</evidence>
<feature type="chain" id="PRO_5012506502" evidence="1">
    <location>
        <begin position="22"/>
        <end position="131"/>
    </location>
</feature>
<keyword evidence="1" id="KW-0732">Signal</keyword>
<protein>
    <submittedName>
        <fullName evidence="2">Uncharacterized protein</fullName>
    </submittedName>
</protein>
<evidence type="ECO:0000313" key="2">
    <source>
        <dbReference type="EMBL" id="OQV20789.1"/>
    </source>
</evidence>
<dbReference type="EMBL" id="MTYJ01000028">
    <property type="protein sequence ID" value="OQV20789.1"/>
    <property type="molecule type" value="Genomic_DNA"/>
</dbReference>
<dbReference type="InterPro" id="IPR013259">
    <property type="entry name" value="Sulfakinin"/>
</dbReference>
<dbReference type="AlphaFoldDB" id="A0A1W0X007"/>
<feature type="signal peptide" evidence="1">
    <location>
        <begin position="1"/>
        <end position="21"/>
    </location>
</feature>
<comment type="caution">
    <text evidence="2">The sequence shown here is derived from an EMBL/GenBank/DDBJ whole genome shotgun (WGS) entry which is preliminary data.</text>
</comment>
<gene>
    <name evidence="2" type="ORF">BV898_05366</name>
</gene>
<dbReference type="Proteomes" id="UP000192578">
    <property type="component" value="Unassembled WGS sequence"/>
</dbReference>
<dbReference type="Pfam" id="PF08257">
    <property type="entry name" value="Sulfakinin"/>
    <property type="match status" value="2"/>
</dbReference>
<keyword evidence="3" id="KW-1185">Reference proteome</keyword>